<evidence type="ECO:0000256" key="10">
    <source>
        <dbReference type="ARBA" id="ARBA00023136"/>
    </source>
</evidence>
<evidence type="ECO:0000256" key="9">
    <source>
        <dbReference type="ARBA" id="ARBA00022989"/>
    </source>
</evidence>
<evidence type="ECO:0000256" key="8">
    <source>
        <dbReference type="ARBA" id="ARBA00022927"/>
    </source>
</evidence>
<feature type="coiled-coil region" evidence="12">
    <location>
        <begin position="30"/>
        <end position="78"/>
    </location>
</feature>
<dbReference type="GO" id="GO:0005789">
    <property type="term" value="C:endoplasmic reticulum membrane"/>
    <property type="evidence" value="ECO:0007669"/>
    <property type="project" value="UniProtKB-SubCell"/>
</dbReference>
<name>A0A1I8EUR3_WUCBA</name>
<proteinExistence type="inferred from homology"/>
<keyword evidence="7" id="KW-0931">ER-Golgi transport</keyword>
<dbReference type="InterPro" id="IPR019150">
    <property type="entry name" value="Vesicle_transport_protein_Use1"/>
</dbReference>
<accession>A0A1I8EUR3</accession>
<evidence type="ECO:0000256" key="13">
    <source>
        <dbReference type="SAM" id="Phobius"/>
    </source>
</evidence>
<sequence length="279" mass="32173">MGTITADEVNFQHLLSRTERLRAESISFNILKLNATLKEMEELYDRLQRNRNIDSEVLKHYGQDLQILRLQIEAEQKRSAAVSDEQDLPADFEIATEDSSENSVFMKAKKKAAHQANLRMQLFDEPERSSSLSPDLDMEQIAQREAEKQENLMGELFGMVRLMKQTYSTASSVIKEDNATLFRLHKATNSHKGRKANDLKSVHIVHGVITLFRLHKATNSHKGSLLRESKRLEERAYRSWCDCLYIIGICAIIMSFVAMVIIMRYFMVKSHSILCIDYE</sequence>
<dbReference type="STRING" id="6293.A0A1I8EUR3"/>
<dbReference type="GO" id="GO:0016192">
    <property type="term" value="P:vesicle-mediated transport"/>
    <property type="evidence" value="ECO:0007669"/>
    <property type="project" value="UniProtKB-KW"/>
</dbReference>
<dbReference type="Pfam" id="PF09753">
    <property type="entry name" value="Use1"/>
    <property type="match status" value="2"/>
</dbReference>
<organism evidence="14">
    <name type="scientific">Wuchereria bancrofti</name>
    <dbReference type="NCBI Taxonomy" id="6293"/>
    <lineage>
        <taxon>Eukaryota</taxon>
        <taxon>Metazoa</taxon>
        <taxon>Ecdysozoa</taxon>
        <taxon>Nematoda</taxon>
        <taxon>Chromadorea</taxon>
        <taxon>Rhabditida</taxon>
        <taxon>Spirurina</taxon>
        <taxon>Spiruromorpha</taxon>
        <taxon>Filarioidea</taxon>
        <taxon>Onchocercidae</taxon>
        <taxon>Wuchereria</taxon>
    </lineage>
</organism>
<comment type="similarity">
    <text evidence="2">Belongs to the USE1 family.</text>
</comment>
<evidence type="ECO:0000256" key="6">
    <source>
        <dbReference type="ARBA" id="ARBA00022824"/>
    </source>
</evidence>
<evidence type="ECO:0000256" key="1">
    <source>
        <dbReference type="ARBA" id="ARBA00004163"/>
    </source>
</evidence>
<evidence type="ECO:0000256" key="12">
    <source>
        <dbReference type="SAM" id="Coils"/>
    </source>
</evidence>
<dbReference type="WBParaSite" id="maker-PairedContig_5348-snap-gene-0.3-mRNA-1">
    <property type="protein sequence ID" value="maker-PairedContig_5348-snap-gene-0.3-mRNA-1"/>
    <property type="gene ID" value="maker-PairedContig_5348-snap-gene-0.3"/>
</dbReference>
<evidence type="ECO:0000256" key="3">
    <source>
        <dbReference type="ARBA" id="ARBA00015843"/>
    </source>
</evidence>
<evidence type="ECO:0000256" key="7">
    <source>
        <dbReference type="ARBA" id="ARBA00022892"/>
    </source>
</evidence>
<dbReference type="GO" id="GO:0015031">
    <property type="term" value="P:protein transport"/>
    <property type="evidence" value="ECO:0007669"/>
    <property type="project" value="UniProtKB-KW"/>
</dbReference>
<keyword evidence="12" id="KW-0175">Coiled coil</keyword>
<feature type="transmembrane region" description="Helical" evidence="13">
    <location>
        <begin position="244"/>
        <end position="266"/>
    </location>
</feature>
<evidence type="ECO:0000256" key="11">
    <source>
        <dbReference type="ARBA" id="ARBA00032711"/>
    </source>
</evidence>
<comment type="subcellular location">
    <subcellularLocation>
        <location evidence="1">Endoplasmic reticulum membrane</location>
        <topology evidence="1">Single-pass type IV membrane protein</topology>
    </subcellularLocation>
</comment>
<evidence type="ECO:0000256" key="2">
    <source>
        <dbReference type="ARBA" id="ARBA00007891"/>
    </source>
</evidence>
<evidence type="ECO:0000256" key="5">
    <source>
        <dbReference type="ARBA" id="ARBA00022692"/>
    </source>
</evidence>
<evidence type="ECO:0000256" key="4">
    <source>
        <dbReference type="ARBA" id="ARBA00022448"/>
    </source>
</evidence>
<keyword evidence="5 13" id="KW-0812">Transmembrane</keyword>
<keyword evidence="8" id="KW-0653">Protein transport</keyword>
<keyword evidence="9 13" id="KW-1133">Transmembrane helix</keyword>
<keyword evidence="6" id="KW-0256">Endoplasmic reticulum</keyword>
<keyword evidence="4" id="KW-0813">Transport</keyword>
<protein>
    <recommendedName>
        <fullName evidence="3">Vesicle transport protein USE1</fullName>
    </recommendedName>
    <alternativeName>
        <fullName evidence="11">USE1-like protein</fullName>
    </alternativeName>
</protein>
<keyword evidence="10 13" id="KW-0472">Membrane</keyword>
<evidence type="ECO:0000313" key="14">
    <source>
        <dbReference type="WBParaSite" id="maker-PairedContig_5348-snap-gene-0.3-mRNA-1"/>
    </source>
</evidence>
<dbReference type="AlphaFoldDB" id="A0A1I8EUR3"/>
<reference evidence="14" key="1">
    <citation type="submission" date="2016-11" db="UniProtKB">
        <authorList>
            <consortium name="WormBaseParasite"/>
        </authorList>
    </citation>
    <scope>IDENTIFICATION</scope>
    <source>
        <strain evidence="14">pt0022</strain>
    </source>
</reference>